<evidence type="ECO:0000256" key="1">
    <source>
        <dbReference type="ARBA" id="ARBA00004651"/>
    </source>
</evidence>
<keyword evidence="3 8" id="KW-0813">Transport</keyword>
<feature type="transmembrane region" description="Helical" evidence="8">
    <location>
        <begin position="38"/>
        <end position="60"/>
    </location>
</feature>
<dbReference type="AlphaFoldDB" id="A0A1G6UDN1"/>
<gene>
    <name evidence="10" type="ORF">SAMN04488509_102260</name>
</gene>
<dbReference type="SUPFAM" id="SSF161098">
    <property type="entry name" value="MetI-like"/>
    <property type="match status" value="1"/>
</dbReference>
<evidence type="ECO:0000256" key="2">
    <source>
        <dbReference type="ARBA" id="ARBA00007069"/>
    </source>
</evidence>
<dbReference type="PANTHER" id="PTHR42929">
    <property type="entry name" value="INNER MEMBRANE ABC TRANSPORTER PERMEASE PROTEIN YDCU-RELATED-RELATED"/>
    <property type="match status" value="1"/>
</dbReference>
<evidence type="ECO:0000256" key="7">
    <source>
        <dbReference type="ARBA" id="ARBA00023136"/>
    </source>
</evidence>
<dbReference type="GO" id="GO:0005886">
    <property type="term" value="C:plasma membrane"/>
    <property type="evidence" value="ECO:0007669"/>
    <property type="project" value="UniProtKB-SubCell"/>
</dbReference>
<dbReference type="GO" id="GO:0055085">
    <property type="term" value="P:transmembrane transport"/>
    <property type="evidence" value="ECO:0007669"/>
    <property type="project" value="InterPro"/>
</dbReference>
<keyword evidence="11" id="KW-1185">Reference proteome</keyword>
<keyword evidence="4" id="KW-1003">Cell membrane</keyword>
<evidence type="ECO:0000256" key="8">
    <source>
        <dbReference type="RuleBase" id="RU363032"/>
    </source>
</evidence>
<evidence type="ECO:0000259" key="9">
    <source>
        <dbReference type="PROSITE" id="PS50928"/>
    </source>
</evidence>
<reference evidence="10 11" key="1">
    <citation type="submission" date="2016-10" db="EMBL/GenBank/DDBJ databases">
        <authorList>
            <person name="de Groot N.N."/>
        </authorList>
    </citation>
    <scope>NUCLEOTIDE SEQUENCE [LARGE SCALE GENOMIC DNA]</scope>
    <source>
        <strain evidence="10 11">DSM 16957</strain>
    </source>
</reference>
<organism evidence="10 11">
    <name type="scientific">Aquimonas voraii</name>
    <dbReference type="NCBI Taxonomy" id="265719"/>
    <lineage>
        <taxon>Bacteria</taxon>
        <taxon>Pseudomonadati</taxon>
        <taxon>Pseudomonadota</taxon>
        <taxon>Gammaproteobacteria</taxon>
        <taxon>Lysobacterales</taxon>
        <taxon>Lysobacteraceae</taxon>
        <taxon>Aquimonas</taxon>
    </lineage>
</organism>
<feature type="domain" description="ABC transmembrane type-1" evidence="9">
    <location>
        <begin position="109"/>
        <end position="315"/>
    </location>
</feature>
<dbReference type="InterPro" id="IPR000515">
    <property type="entry name" value="MetI-like"/>
</dbReference>
<comment type="subcellular location">
    <subcellularLocation>
        <location evidence="1 8">Cell membrane</location>
        <topology evidence="1 8">Multi-pass membrane protein</topology>
    </subcellularLocation>
</comment>
<dbReference type="STRING" id="265719.SAMN04488509_102260"/>
<accession>A0A1G6UDN1</accession>
<feature type="transmembrane region" description="Helical" evidence="8">
    <location>
        <begin position="238"/>
        <end position="263"/>
    </location>
</feature>
<dbReference type="InterPro" id="IPR035906">
    <property type="entry name" value="MetI-like_sf"/>
</dbReference>
<dbReference type="PROSITE" id="PS50928">
    <property type="entry name" value="ABC_TM1"/>
    <property type="match status" value="1"/>
</dbReference>
<feature type="transmembrane region" description="Helical" evidence="8">
    <location>
        <begin position="195"/>
        <end position="217"/>
    </location>
</feature>
<evidence type="ECO:0000256" key="5">
    <source>
        <dbReference type="ARBA" id="ARBA00022692"/>
    </source>
</evidence>
<keyword evidence="5 8" id="KW-0812">Transmembrane</keyword>
<feature type="transmembrane region" description="Helical" evidence="8">
    <location>
        <begin position="294"/>
        <end position="315"/>
    </location>
</feature>
<proteinExistence type="inferred from homology"/>
<dbReference type="Gene3D" id="1.10.3720.10">
    <property type="entry name" value="MetI-like"/>
    <property type="match status" value="1"/>
</dbReference>
<dbReference type="OrthoDB" id="9790211at2"/>
<dbReference type="EMBL" id="FNAG01000002">
    <property type="protein sequence ID" value="SDD38675.1"/>
    <property type="molecule type" value="Genomic_DNA"/>
</dbReference>
<evidence type="ECO:0000256" key="3">
    <source>
        <dbReference type="ARBA" id="ARBA00022448"/>
    </source>
</evidence>
<feature type="transmembrane region" description="Helical" evidence="8">
    <location>
        <begin position="106"/>
        <end position="131"/>
    </location>
</feature>
<protein>
    <submittedName>
        <fullName evidence="10">Putrescine transport system permease protein</fullName>
    </submittedName>
</protein>
<feature type="transmembrane region" description="Helical" evidence="8">
    <location>
        <begin position="143"/>
        <end position="165"/>
    </location>
</feature>
<evidence type="ECO:0000256" key="4">
    <source>
        <dbReference type="ARBA" id="ARBA00022475"/>
    </source>
</evidence>
<dbReference type="Pfam" id="PF00528">
    <property type="entry name" value="BPD_transp_1"/>
    <property type="match status" value="1"/>
</dbReference>
<dbReference type="Proteomes" id="UP000199603">
    <property type="component" value="Unassembled WGS sequence"/>
</dbReference>
<dbReference type="PANTHER" id="PTHR42929:SF3">
    <property type="entry name" value="PUTRESCINE TRANSPORT SYSTEM PERMEASE PROTEIN POTH"/>
    <property type="match status" value="1"/>
</dbReference>
<name>A0A1G6UDN1_9GAMM</name>
<sequence>MSNGGGFNWLSLWYQVFLGVYQRIGLLGRELRQRRGRIFVAGVPMLWLGVFFLVPFLILAKISLTDPMPGARPPYGDLLSWGEHWRLQLTLNLGNYLQLFEDSLYLAAYLNSLKIAAISTLIALVVGYPMAYGIARATPRARMILLMLVILPFWTSFLIRIYAWIGLLRNNGLINQTLQWLGLIDEPLRLLNTDFAVYVGIVYSYLPFMVLPLAANLMKLDRRLLEAASDLGCRPMQAFWRITFPLSMPGVIAGCLLVFIPAVGEFVIPDLLGGSDALMIGKVLWTEFFHNRNWPVASSVAMAMLMLIVIPVLLFEHVQNRRAEKEAKG</sequence>
<evidence type="ECO:0000256" key="6">
    <source>
        <dbReference type="ARBA" id="ARBA00022989"/>
    </source>
</evidence>
<evidence type="ECO:0000313" key="10">
    <source>
        <dbReference type="EMBL" id="SDD38675.1"/>
    </source>
</evidence>
<evidence type="ECO:0000313" key="11">
    <source>
        <dbReference type="Proteomes" id="UP000199603"/>
    </source>
</evidence>
<dbReference type="CDD" id="cd06261">
    <property type="entry name" value="TM_PBP2"/>
    <property type="match status" value="1"/>
</dbReference>
<comment type="similarity">
    <text evidence="2">Belongs to the binding-protein-dependent transport system permease family. CysTW subfamily.</text>
</comment>
<keyword evidence="6 8" id="KW-1133">Transmembrane helix</keyword>
<keyword evidence="7 8" id="KW-0472">Membrane</keyword>
<feature type="transmembrane region" description="Helical" evidence="8">
    <location>
        <begin position="6"/>
        <end position="26"/>
    </location>
</feature>